<keyword evidence="8 11" id="KW-1133">Transmembrane helix</keyword>
<dbReference type="Pfam" id="PF00810">
    <property type="entry name" value="ER_lumen_recept"/>
    <property type="match status" value="1"/>
</dbReference>
<dbReference type="EMBL" id="LT598486">
    <property type="protein sequence ID" value="SCW03724.1"/>
    <property type="molecule type" value="Genomic_DNA"/>
</dbReference>
<keyword evidence="13" id="KW-1185">Reference proteome</keyword>
<dbReference type="AlphaFoldDB" id="A0A1G4MIJ3"/>
<evidence type="ECO:0000256" key="7">
    <source>
        <dbReference type="ARBA" id="ARBA00022927"/>
    </source>
</evidence>
<evidence type="ECO:0000313" key="13">
    <source>
        <dbReference type="Proteomes" id="UP000190831"/>
    </source>
</evidence>
<dbReference type="GO" id="GO:0016192">
    <property type="term" value="P:vesicle-mediated transport"/>
    <property type="evidence" value="ECO:0007669"/>
    <property type="project" value="UniProtKB-KW"/>
</dbReference>
<feature type="transmembrane region" description="Helical" evidence="11">
    <location>
        <begin position="187"/>
        <end position="207"/>
    </location>
</feature>
<comment type="similarity">
    <text evidence="2">Belongs to the ERD2 family.</text>
</comment>
<dbReference type="PANTHER" id="PTHR10585">
    <property type="entry name" value="ER LUMEN PROTEIN RETAINING RECEPTOR"/>
    <property type="match status" value="1"/>
</dbReference>
<keyword evidence="4 11" id="KW-0812">Transmembrane</keyword>
<dbReference type="PROSITE" id="PS00951">
    <property type="entry name" value="ER_LUMEN_RECEPTOR_1"/>
    <property type="match status" value="1"/>
</dbReference>
<comment type="subcellular location">
    <subcellularLocation>
        <location evidence="1">Endoplasmic reticulum membrane</location>
        <topology evidence="1">Multi-pass membrane protein</topology>
    </subcellularLocation>
</comment>
<keyword evidence="7" id="KW-0653">Protein transport</keyword>
<evidence type="ECO:0000256" key="5">
    <source>
        <dbReference type="ARBA" id="ARBA00022824"/>
    </source>
</evidence>
<dbReference type="PRINTS" id="PR00660">
    <property type="entry name" value="ERLUMENR"/>
</dbReference>
<dbReference type="STRING" id="4955.A0A1G4MIJ3"/>
<dbReference type="Proteomes" id="UP000190831">
    <property type="component" value="Chromosome G"/>
</dbReference>
<keyword evidence="5" id="KW-0256">Endoplasmic reticulum</keyword>
<organism evidence="12 13">
    <name type="scientific">Lachancea fermentati</name>
    <name type="common">Zygosaccharomyces fermentati</name>
    <dbReference type="NCBI Taxonomy" id="4955"/>
    <lineage>
        <taxon>Eukaryota</taxon>
        <taxon>Fungi</taxon>
        <taxon>Dikarya</taxon>
        <taxon>Ascomycota</taxon>
        <taxon>Saccharomycotina</taxon>
        <taxon>Saccharomycetes</taxon>
        <taxon>Saccharomycetales</taxon>
        <taxon>Saccharomycetaceae</taxon>
        <taxon>Lachancea</taxon>
    </lineage>
</organism>
<dbReference type="OMA" id="WKSRSCE"/>
<feature type="transmembrane region" description="Helical" evidence="11">
    <location>
        <begin position="102"/>
        <end position="121"/>
    </location>
</feature>
<accession>A0A1G4MIJ3</accession>
<keyword evidence="9 11" id="KW-0472">Membrane</keyword>
<evidence type="ECO:0000256" key="6">
    <source>
        <dbReference type="ARBA" id="ARBA00022892"/>
    </source>
</evidence>
<dbReference type="GO" id="GO:0006621">
    <property type="term" value="P:protein retention in ER lumen"/>
    <property type="evidence" value="ECO:0007669"/>
    <property type="project" value="InterPro"/>
</dbReference>
<name>A0A1G4MIJ3_LACFM</name>
<evidence type="ECO:0000256" key="8">
    <source>
        <dbReference type="ARBA" id="ARBA00022989"/>
    </source>
</evidence>
<dbReference type="InterPro" id="IPR000133">
    <property type="entry name" value="ER_ret_rcpt"/>
</dbReference>
<evidence type="ECO:0000313" key="12">
    <source>
        <dbReference type="EMBL" id="SCW03724.1"/>
    </source>
</evidence>
<evidence type="ECO:0000256" key="2">
    <source>
        <dbReference type="ARBA" id="ARBA00010120"/>
    </source>
</evidence>
<evidence type="ECO:0000256" key="10">
    <source>
        <dbReference type="ARBA" id="ARBA00023170"/>
    </source>
</evidence>
<protein>
    <submittedName>
        <fullName evidence="12">LAFE_0G16820g1_1</fullName>
    </submittedName>
</protein>
<keyword evidence="10" id="KW-0675">Receptor</keyword>
<reference evidence="12 13" key="1">
    <citation type="submission" date="2016-03" db="EMBL/GenBank/DDBJ databases">
        <authorList>
            <person name="Devillers H."/>
        </authorList>
    </citation>
    <scope>NUCLEOTIDE SEQUENCE [LARGE SCALE GENOMIC DNA]</scope>
    <source>
        <strain evidence="12">CBS 6772</strain>
    </source>
</reference>
<dbReference type="GO" id="GO:0005789">
    <property type="term" value="C:endoplasmic reticulum membrane"/>
    <property type="evidence" value="ECO:0007669"/>
    <property type="project" value="UniProtKB-SubCell"/>
</dbReference>
<evidence type="ECO:0000256" key="4">
    <source>
        <dbReference type="ARBA" id="ARBA00022692"/>
    </source>
</evidence>
<evidence type="ECO:0000256" key="1">
    <source>
        <dbReference type="ARBA" id="ARBA00004477"/>
    </source>
</evidence>
<keyword evidence="6" id="KW-0931">ER-Golgi transport</keyword>
<evidence type="ECO:0000256" key="11">
    <source>
        <dbReference type="SAM" id="Phobius"/>
    </source>
</evidence>
<dbReference type="GO" id="GO:0015031">
    <property type="term" value="P:protein transport"/>
    <property type="evidence" value="ECO:0007669"/>
    <property type="project" value="UniProtKB-KW"/>
</dbReference>
<proteinExistence type="inferred from homology"/>
<feature type="transmembrane region" description="Helical" evidence="11">
    <location>
        <begin position="157"/>
        <end position="175"/>
    </location>
</feature>
<gene>
    <name evidence="12" type="ORF">LAFE_0G16820G</name>
</gene>
<feature type="transmembrane region" description="Helical" evidence="11">
    <location>
        <begin position="63"/>
        <end position="81"/>
    </location>
</feature>
<dbReference type="GO" id="GO:0046923">
    <property type="term" value="F:ER retention sequence binding"/>
    <property type="evidence" value="ECO:0007669"/>
    <property type="project" value="InterPro"/>
</dbReference>
<evidence type="ECO:0000256" key="3">
    <source>
        <dbReference type="ARBA" id="ARBA00022448"/>
    </source>
</evidence>
<dbReference type="OrthoDB" id="7694678at2759"/>
<keyword evidence="3" id="KW-0813">Transport</keyword>
<evidence type="ECO:0000256" key="9">
    <source>
        <dbReference type="ARBA" id="ARBA00023136"/>
    </source>
</evidence>
<sequence length="220" mass="25982">MLNIFRVAADLSHLASIFILLHTVRKTGQIDGISLKTQVLYVIVFCTRYLDLLTFHWTSFYNTLLKLVFICSSVYVVMLMERCKVTNAVAYRDMLIRDTFQIKYLLGASAVLALFFHYKFTVLELCWSFSMWLESIAILPQLFMLSRSHKTQTLTTHYIFSLGLYRALYIPNWIWRYTFEGRKLDKWSVITGVIQTLLYSDFFYIYYKKVLRGKGFELPT</sequence>